<evidence type="ECO:0000313" key="2">
    <source>
        <dbReference type="EMBL" id="MPL78502.1"/>
    </source>
</evidence>
<sequence>MIKRIAGVLLFITVISAHTGYGQRIMGAAIVGLNATQVDGDEVYGYKNFGLNAGLSAIVPFNNKWSVSIENIYSEKGAHQRVKYLDSLDGSYDLRLNYLEVPVLLHFTDKEMVTFGAGMSWGRLVKVWEQRNGYEMPATTLESGIYRSSDLNLLLDIRFRVFERLRFNARYAYSLRPIATREIIDSKTGRPNIRDQYNGLFSFRLIYVFNERLSRESRRQGQQPQF</sequence>
<dbReference type="EMBL" id="VSSQ01000117">
    <property type="protein sequence ID" value="MPL78502.1"/>
    <property type="molecule type" value="Genomic_DNA"/>
</dbReference>
<comment type="caution">
    <text evidence="2">The sequence shown here is derived from an EMBL/GenBank/DDBJ whole genome shotgun (WGS) entry which is preliminary data.</text>
</comment>
<evidence type="ECO:0000259" key="1">
    <source>
        <dbReference type="Pfam" id="PF13568"/>
    </source>
</evidence>
<proteinExistence type="predicted"/>
<accession>A0A644UI36</accession>
<dbReference type="Pfam" id="PF13568">
    <property type="entry name" value="OMP_b-brl_2"/>
    <property type="match status" value="1"/>
</dbReference>
<dbReference type="InterPro" id="IPR025665">
    <property type="entry name" value="Beta-barrel_OMP_2"/>
</dbReference>
<dbReference type="AlphaFoldDB" id="A0A644UI36"/>
<feature type="domain" description="Outer membrane protein beta-barrel" evidence="1">
    <location>
        <begin position="31"/>
        <end position="178"/>
    </location>
</feature>
<protein>
    <recommendedName>
        <fullName evidence="1">Outer membrane protein beta-barrel domain-containing protein</fullName>
    </recommendedName>
</protein>
<gene>
    <name evidence="2" type="ORF">SDC9_24371</name>
</gene>
<organism evidence="2">
    <name type="scientific">bioreactor metagenome</name>
    <dbReference type="NCBI Taxonomy" id="1076179"/>
    <lineage>
        <taxon>unclassified sequences</taxon>
        <taxon>metagenomes</taxon>
        <taxon>ecological metagenomes</taxon>
    </lineage>
</organism>
<name>A0A644UI36_9ZZZZ</name>
<reference evidence="2" key="1">
    <citation type="submission" date="2019-08" db="EMBL/GenBank/DDBJ databases">
        <authorList>
            <person name="Kucharzyk K."/>
            <person name="Murdoch R.W."/>
            <person name="Higgins S."/>
            <person name="Loffler F."/>
        </authorList>
    </citation>
    <scope>NUCLEOTIDE SEQUENCE</scope>
</reference>